<dbReference type="AlphaFoldDB" id="A0A1M2VMK5"/>
<sequence length="233" mass="25889">MLNAQALVLALSIGLIPLLFSTVYRRFSKATRNPFPGPTPIPIIGNILPSRRIGTALGALSKKYVSKLPEWLPGMQFKARAYEWRRHYDMVAQSAYQYVESEIAKGTARPSMVYKALVGKSNEKMSKDIVMYSAAQVYTAEEVAFTVIALLLSLFDISNAHDTNGDPIIPPLEQTEGSIVYVISLSPSTFLAFLTIGGRLPLPFPCVIQPRDIGASEQAEKFYNMYYQLEESI</sequence>
<keyword evidence="8" id="KW-0560">Oxidoreductase</keyword>
<keyword evidence="4" id="KW-0349">Heme</keyword>
<keyword evidence="7" id="KW-1133">Transmembrane helix</keyword>
<keyword evidence="10" id="KW-0503">Monooxygenase</keyword>
<protein>
    <recommendedName>
        <fullName evidence="14">O-methylsterigmatocystin oxidoreductase</fullName>
    </recommendedName>
</protein>
<evidence type="ECO:0000256" key="6">
    <source>
        <dbReference type="ARBA" id="ARBA00022723"/>
    </source>
</evidence>
<keyword evidence="13" id="KW-1185">Reference proteome</keyword>
<evidence type="ECO:0000256" key="5">
    <source>
        <dbReference type="ARBA" id="ARBA00022692"/>
    </source>
</evidence>
<keyword evidence="11" id="KW-0472">Membrane</keyword>
<evidence type="ECO:0000256" key="9">
    <source>
        <dbReference type="ARBA" id="ARBA00023004"/>
    </source>
</evidence>
<dbReference type="PANTHER" id="PTHR46300">
    <property type="entry name" value="P450, PUTATIVE (EUROFUNG)-RELATED-RELATED"/>
    <property type="match status" value="1"/>
</dbReference>
<evidence type="ECO:0000256" key="3">
    <source>
        <dbReference type="ARBA" id="ARBA00010617"/>
    </source>
</evidence>
<dbReference type="PANTHER" id="PTHR46300:SF7">
    <property type="entry name" value="P450, PUTATIVE (EUROFUNG)-RELATED"/>
    <property type="match status" value="1"/>
</dbReference>
<dbReference type="STRING" id="154538.A0A1M2VMK5"/>
<name>A0A1M2VMK5_TRAPU</name>
<evidence type="ECO:0000256" key="7">
    <source>
        <dbReference type="ARBA" id="ARBA00022989"/>
    </source>
</evidence>
<evidence type="ECO:0000256" key="1">
    <source>
        <dbReference type="ARBA" id="ARBA00001971"/>
    </source>
</evidence>
<accession>A0A1M2VMK5</accession>
<dbReference type="GO" id="GO:0004497">
    <property type="term" value="F:monooxygenase activity"/>
    <property type="evidence" value="ECO:0007669"/>
    <property type="project" value="UniProtKB-KW"/>
</dbReference>
<dbReference type="EMBL" id="MNAD01001012">
    <property type="protein sequence ID" value="OJT08772.1"/>
    <property type="molecule type" value="Genomic_DNA"/>
</dbReference>
<organism evidence="12 13">
    <name type="scientific">Trametes pubescens</name>
    <name type="common">White-rot fungus</name>
    <dbReference type="NCBI Taxonomy" id="154538"/>
    <lineage>
        <taxon>Eukaryota</taxon>
        <taxon>Fungi</taxon>
        <taxon>Dikarya</taxon>
        <taxon>Basidiomycota</taxon>
        <taxon>Agaricomycotina</taxon>
        <taxon>Agaricomycetes</taxon>
        <taxon>Polyporales</taxon>
        <taxon>Polyporaceae</taxon>
        <taxon>Trametes</taxon>
    </lineage>
</organism>
<evidence type="ECO:0000313" key="13">
    <source>
        <dbReference type="Proteomes" id="UP000184267"/>
    </source>
</evidence>
<keyword evidence="6" id="KW-0479">Metal-binding</keyword>
<dbReference type="GO" id="GO:0046872">
    <property type="term" value="F:metal ion binding"/>
    <property type="evidence" value="ECO:0007669"/>
    <property type="project" value="UniProtKB-KW"/>
</dbReference>
<dbReference type="InterPro" id="IPR050364">
    <property type="entry name" value="Cytochrome_P450_fung"/>
</dbReference>
<gene>
    <name evidence="12" type="ORF">TRAPUB_327</name>
</gene>
<evidence type="ECO:0000256" key="4">
    <source>
        <dbReference type="ARBA" id="ARBA00022617"/>
    </source>
</evidence>
<keyword evidence="5" id="KW-0812">Transmembrane</keyword>
<evidence type="ECO:0000256" key="2">
    <source>
        <dbReference type="ARBA" id="ARBA00004167"/>
    </source>
</evidence>
<comment type="subcellular location">
    <subcellularLocation>
        <location evidence="2">Membrane</location>
        <topology evidence="2">Single-pass membrane protein</topology>
    </subcellularLocation>
</comment>
<evidence type="ECO:0000313" key="12">
    <source>
        <dbReference type="EMBL" id="OJT08772.1"/>
    </source>
</evidence>
<evidence type="ECO:0000256" key="11">
    <source>
        <dbReference type="ARBA" id="ARBA00023136"/>
    </source>
</evidence>
<dbReference type="GO" id="GO:0016020">
    <property type="term" value="C:membrane"/>
    <property type="evidence" value="ECO:0007669"/>
    <property type="project" value="UniProtKB-SubCell"/>
</dbReference>
<comment type="similarity">
    <text evidence="3">Belongs to the cytochrome P450 family.</text>
</comment>
<dbReference type="Proteomes" id="UP000184267">
    <property type="component" value="Unassembled WGS sequence"/>
</dbReference>
<comment type="caution">
    <text evidence="12">The sequence shown here is derived from an EMBL/GenBank/DDBJ whole genome shotgun (WGS) entry which is preliminary data.</text>
</comment>
<evidence type="ECO:0000256" key="8">
    <source>
        <dbReference type="ARBA" id="ARBA00023002"/>
    </source>
</evidence>
<keyword evidence="9" id="KW-0408">Iron</keyword>
<evidence type="ECO:0000256" key="10">
    <source>
        <dbReference type="ARBA" id="ARBA00023033"/>
    </source>
</evidence>
<comment type="cofactor">
    <cofactor evidence="1">
        <name>heme</name>
        <dbReference type="ChEBI" id="CHEBI:30413"/>
    </cofactor>
</comment>
<reference evidence="12 13" key="1">
    <citation type="submission" date="2016-10" db="EMBL/GenBank/DDBJ databases">
        <title>Genome sequence of the basidiomycete white-rot fungus Trametes pubescens.</title>
        <authorList>
            <person name="Makela M.R."/>
            <person name="Granchi Z."/>
            <person name="Peng M."/>
            <person name="De Vries R.P."/>
            <person name="Grigoriev I."/>
            <person name="Riley R."/>
            <person name="Hilden K."/>
        </authorList>
    </citation>
    <scope>NUCLEOTIDE SEQUENCE [LARGE SCALE GENOMIC DNA]</scope>
    <source>
        <strain evidence="12 13">FBCC735</strain>
    </source>
</reference>
<proteinExistence type="inferred from homology"/>
<evidence type="ECO:0008006" key="14">
    <source>
        <dbReference type="Google" id="ProtNLM"/>
    </source>
</evidence>